<evidence type="ECO:0000313" key="6">
    <source>
        <dbReference type="Proteomes" id="UP000292346"/>
    </source>
</evidence>
<reference evidence="5 6" key="1">
    <citation type="submission" date="2019-02" db="EMBL/GenBank/DDBJ databases">
        <title>Kribbella capetownensis sp. nov. and Kribbella speibonae sp. nov., isolated from soil.</title>
        <authorList>
            <person name="Curtis S.M."/>
            <person name="Norton I."/>
            <person name="Everest G.J."/>
            <person name="Meyers P.R."/>
        </authorList>
    </citation>
    <scope>NUCLEOTIDE SEQUENCE [LARGE SCALE GENOMIC DNA]</scope>
    <source>
        <strain evidence="5 6">KCTC 29219</strain>
    </source>
</reference>
<dbReference type="Pfam" id="PF00027">
    <property type="entry name" value="cNMP_binding"/>
    <property type="match status" value="1"/>
</dbReference>
<dbReference type="CDD" id="cd00038">
    <property type="entry name" value="CAP_ED"/>
    <property type="match status" value="1"/>
</dbReference>
<comment type="caution">
    <text evidence="5">The sequence shown here is derived from an EMBL/GenBank/DDBJ whole genome shotgun (WGS) entry which is preliminary data.</text>
</comment>
<keyword evidence="3" id="KW-0804">Transcription</keyword>
<dbReference type="SUPFAM" id="SSF51206">
    <property type="entry name" value="cAMP-binding domain-like"/>
    <property type="match status" value="1"/>
</dbReference>
<feature type="domain" description="HTH crp-type" evidence="4">
    <location>
        <begin position="147"/>
        <end position="220"/>
    </location>
</feature>
<accession>A0A4R0HC63</accession>
<dbReference type="GO" id="GO:0005829">
    <property type="term" value="C:cytosol"/>
    <property type="evidence" value="ECO:0007669"/>
    <property type="project" value="TreeGrafter"/>
</dbReference>
<dbReference type="InterPro" id="IPR018490">
    <property type="entry name" value="cNMP-bd_dom_sf"/>
</dbReference>
<dbReference type="Gene3D" id="2.60.120.10">
    <property type="entry name" value="Jelly Rolls"/>
    <property type="match status" value="1"/>
</dbReference>
<keyword evidence="1" id="KW-0805">Transcription regulation</keyword>
<dbReference type="PANTHER" id="PTHR24567:SF74">
    <property type="entry name" value="HTH-TYPE TRANSCRIPTIONAL REGULATOR ARCR"/>
    <property type="match status" value="1"/>
</dbReference>
<organism evidence="5 6">
    <name type="scientific">Kribbella soli</name>
    <dbReference type="NCBI Taxonomy" id="1124743"/>
    <lineage>
        <taxon>Bacteria</taxon>
        <taxon>Bacillati</taxon>
        <taxon>Actinomycetota</taxon>
        <taxon>Actinomycetes</taxon>
        <taxon>Propionibacteriales</taxon>
        <taxon>Kribbellaceae</taxon>
        <taxon>Kribbella</taxon>
    </lineage>
</organism>
<dbReference type="InterPro" id="IPR050397">
    <property type="entry name" value="Env_Response_Regulators"/>
</dbReference>
<dbReference type="SUPFAM" id="SSF46785">
    <property type="entry name" value="Winged helix' DNA-binding domain"/>
    <property type="match status" value="1"/>
</dbReference>
<dbReference type="GO" id="GO:0003700">
    <property type="term" value="F:DNA-binding transcription factor activity"/>
    <property type="evidence" value="ECO:0007669"/>
    <property type="project" value="TreeGrafter"/>
</dbReference>
<evidence type="ECO:0000256" key="1">
    <source>
        <dbReference type="ARBA" id="ARBA00023015"/>
    </source>
</evidence>
<proteinExistence type="predicted"/>
<dbReference type="EMBL" id="SJJZ01000003">
    <property type="protein sequence ID" value="TCC06322.1"/>
    <property type="molecule type" value="Genomic_DNA"/>
</dbReference>
<dbReference type="Pfam" id="PF13545">
    <property type="entry name" value="HTH_Crp_2"/>
    <property type="match status" value="1"/>
</dbReference>
<keyword evidence="6" id="KW-1185">Reference proteome</keyword>
<gene>
    <name evidence="5" type="ORF">E0H45_30835</name>
</gene>
<dbReference type="GO" id="GO:0003677">
    <property type="term" value="F:DNA binding"/>
    <property type="evidence" value="ECO:0007669"/>
    <property type="project" value="UniProtKB-KW"/>
</dbReference>
<evidence type="ECO:0000259" key="4">
    <source>
        <dbReference type="PROSITE" id="PS51063"/>
    </source>
</evidence>
<evidence type="ECO:0000256" key="2">
    <source>
        <dbReference type="ARBA" id="ARBA00023125"/>
    </source>
</evidence>
<dbReference type="InterPro" id="IPR036390">
    <property type="entry name" value="WH_DNA-bd_sf"/>
</dbReference>
<dbReference type="PANTHER" id="PTHR24567">
    <property type="entry name" value="CRP FAMILY TRANSCRIPTIONAL REGULATORY PROTEIN"/>
    <property type="match status" value="1"/>
</dbReference>
<evidence type="ECO:0000313" key="5">
    <source>
        <dbReference type="EMBL" id="TCC06322.1"/>
    </source>
</evidence>
<keyword evidence="2" id="KW-0238">DNA-binding</keyword>
<dbReference type="InterPro" id="IPR012318">
    <property type="entry name" value="HTH_CRP"/>
</dbReference>
<evidence type="ECO:0000256" key="3">
    <source>
        <dbReference type="ARBA" id="ARBA00023163"/>
    </source>
</evidence>
<dbReference type="InterPro" id="IPR014710">
    <property type="entry name" value="RmlC-like_jellyroll"/>
</dbReference>
<dbReference type="Proteomes" id="UP000292346">
    <property type="component" value="Unassembled WGS sequence"/>
</dbReference>
<name>A0A4R0HC63_9ACTN</name>
<protein>
    <submittedName>
        <fullName evidence="5">Crp/Fnr family transcriptional regulator</fullName>
    </submittedName>
</protein>
<dbReference type="PROSITE" id="PS51063">
    <property type="entry name" value="HTH_CRP_2"/>
    <property type="match status" value="1"/>
</dbReference>
<dbReference type="AlphaFoldDB" id="A0A4R0HC63"/>
<sequence>MAGPAGAPAQLGHPELGRGLRELIESGVLPARLDRLPARATVRSPGSTEDAVCLIRGGVVKQSRAAAGGRNCVVALHGPGDVYGDVRLEPGLWQDTLVAVQPVQLWRLRAGDFRTAVVRSGLQAAYLETLARRLAEQQQMISDLVTLDSRHRLAATLARTAARLGVAGPGGICLDFRLTHEELGAIVGTTRSRISRFLREFRESGLVHRRSGVLVVPDLSRLTAFATTDPALEERRLIAS</sequence>
<dbReference type="OrthoDB" id="3525895at2"/>
<dbReference type="RefSeq" id="WP_131343689.1">
    <property type="nucleotide sequence ID" value="NZ_SJJZ01000003.1"/>
</dbReference>
<dbReference type="SMART" id="SM00419">
    <property type="entry name" value="HTH_CRP"/>
    <property type="match status" value="1"/>
</dbReference>
<dbReference type="InterPro" id="IPR000595">
    <property type="entry name" value="cNMP-bd_dom"/>
</dbReference>